<dbReference type="EMBL" id="JAEHOE010000031">
    <property type="protein sequence ID" value="KAG2494374.1"/>
    <property type="molecule type" value="Genomic_DNA"/>
</dbReference>
<sequence length="309" mass="32223">MGASQSAEAEGVSCAGCRRRLPPNNYAFEHLLDQLFVFFEEHPPAERYVVHFPTEPGGLTGSGGLELAACTAGLATVCRTLQYIRGNTEPYMYVCPSCFAACATGRERALANRLCTPGGAPEIGLWAEGLPAAGGSQAEGADDDEGVDEVLEAPDFEPAYQYHTGDRAAWRGEEFVCRRSHEGAPGGPLQPVRVRVRAPVGPGTHRLGPGGPEPFQEEVAWIRVGQIADLAAADVAAGAAAHVQGGGQLEGRQGAQVGTGPAQHHHAGHPSHGHGDGHGHGHGGSHAHHLARALPQSVQAHESDTGSPR</sequence>
<accession>A0A835YB91</accession>
<dbReference type="Proteomes" id="UP000612055">
    <property type="component" value="Unassembled WGS sequence"/>
</dbReference>
<gene>
    <name evidence="2" type="ORF">HYH03_007431</name>
</gene>
<comment type="caution">
    <text evidence="2">The sequence shown here is derived from an EMBL/GenBank/DDBJ whole genome shotgun (WGS) entry which is preliminary data.</text>
</comment>
<keyword evidence="3" id="KW-1185">Reference proteome</keyword>
<name>A0A835YB91_9CHLO</name>
<feature type="compositionally biased region" description="Basic residues" evidence="1">
    <location>
        <begin position="263"/>
        <end position="272"/>
    </location>
</feature>
<evidence type="ECO:0000313" key="2">
    <source>
        <dbReference type="EMBL" id="KAG2494374.1"/>
    </source>
</evidence>
<protein>
    <submittedName>
        <fullName evidence="2">Uncharacterized protein</fullName>
    </submittedName>
</protein>
<dbReference type="OrthoDB" id="539713at2759"/>
<proteinExistence type="predicted"/>
<evidence type="ECO:0000313" key="3">
    <source>
        <dbReference type="Proteomes" id="UP000612055"/>
    </source>
</evidence>
<reference evidence="2" key="1">
    <citation type="journal article" date="2020" name="bioRxiv">
        <title>Comparative genomics of Chlamydomonas.</title>
        <authorList>
            <person name="Craig R.J."/>
            <person name="Hasan A.R."/>
            <person name="Ness R.W."/>
            <person name="Keightley P.D."/>
        </authorList>
    </citation>
    <scope>NUCLEOTIDE SEQUENCE</scope>
    <source>
        <strain evidence="2">CCAP 11/70</strain>
    </source>
</reference>
<feature type="region of interest" description="Disordered" evidence="1">
    <location>
        <begin position="249"/>
        <end position="288"/>
    </location>
</feature>
<evidence type="ECO:0000256" key="1">
    <source>
        <dbReference type="SAM" id="MobiDB-lite"/>
    </source>
</evidence>
<dbReference type="AlphaFoldDB" id="A0A835YB91"/>
<organism evidence="2 3">
    <name type="scientific">Edaphochlamys debaryana</name>
    <dbReference type="NCBI Taxonomy" id="47281"/>
    <lineage>
        <taxon>Eukaryota</taxon>
        <taxon>Viridiplantae</taxon>
        <taxon>Chlorophyta</taxon>
        <taxon>core chlorophytes</taxon>
        <taxon>Chlorophyceae</taxon>
        <taxon>CS clade</taxon>
        <taxon>Chlamydomonadales</taxon>
        <taxon>Chlamydomonadales incertae sedis</taxon>
        <taxon>Edaphochlamys</taxon>
    </lineage>
</organism>